<evidence type="ECO:0000256" key="2">
    <source>
        <dbReference type="HAMAP-Rule" id="MF_00048"/>
    </source>
</evidence>
<gene>
    <name evidence="3" type="ORF">H9816_06755</name>
</gene>
<dbReference type="PANTHER" id="PTHR34039:SF1">
    <property type="entry name" value="UPF0102 PROTEIN YRAN"/>
    <property type="match status" value="1"/>
</dbReference>
<dbReference type="Pfam" id="PF02021">
    <property type="entry name" value="UPF0102"/>
    <property type="match status" value="1"/>
</dbReference>
<dbReference type="PANTHER" id="PTHR34039">
    <property type="entry name" value="UPF0102 PROTEIN YRAN"/>
    <property type="match status" value="1"/>
</dbReference>
<evidence type="ECO:0000313" key="4">
    <source>
        <dbReference type="Proteomes" id="UP000824014"/>
    </source>
</evidence>
<sequence>MSETQLRGAEGEEAAVGWLRAHGFLIMDRNWRMGRYELDIVASRHDRLHFVEVKLRGAGGLTTPEEALTPAKQRALLRAANLYIETMGVQLDCQIDLAAVDRLPDGTLSVRYIPDAVPNRW</sequence>
<dbReference type="SUPFAM" id="SSF52980">
    <property type="entry name" value="Restriction endonuclease-like"/>
    <property type="match status" value="1"/>
</dbReference>
<dbReference type="GO" id="GO:0003676">
    <property type="term" value="F:nucleic acid binding"/>
    <property type="evidence" value="ECO:0007669"/>
    <property type="project" value="InterPro"/>
</dbReference>
<evidence type="ECO:0000256" key="1">
    <source>
        <dbReference type="ARBA" id="ARBA00006738"/>
    </source>
</evidence>
<accession>A0A9D2DEL0</accession>
<name>A0A9D2DEL0_9BACT</name>
<reference evidence="3" key="1">
    <citation type="journal article" date="2021" name="PeerJ">
        <title>Extensive microbial diversity within the chicken gut microbiome revealed by metagenomics and culture.</title>
        <authorList>
            <person name="Gilroy R."/>
            <person name="Ravi A."/>
            <person name="Getino M."/>
            <person name="Pursley I."/>
            <person name="Horton D.L."/>
            <person name="Alikhan N.F."/>
            <person name="Baker D."/>
            <person name="Gharbi K."/>
            <person name="Hall N."/>
            <person name="Watson M."/>
            <person name="Adriaenssens E.M."/>
            <person name="Foster-Nyarko E."/>
            <person name="Jarju S."/>
            <person name="Secka A."/>
            <person name="Antonio M."/>
            <person name="Oren A."/>
            <person name="Chaudhuri R.R."/>
            <person name="La Ragione R."/>
            <person name="Hildebrand F."/>
            <person name="Pallen M.J."/>
        </authorList>
    </citation>
    <scope>NUCLEOTIDE SEQUENCE</scope>
    <source>
        <strain evidence="3">ChiHjej11B10-19426</strain>
    </source>
</reference>
<dbReference type="Gene3D" id="3.40.1350.10">
    <property type="match status" value="1"/>
</dbReference>
<protein>
    <recommendedName>
        <fullName evidence="2">UPF0102 protein H9816_06755</fullName>
    </recommendedName>
</protein>
<dbReference type="Proteomes" id="UP000824014">
    <property type="component" value="Unassembled WGS sequence"/>
</dbReference>
<reference evidence="3" key="2">
    <citation type="submission" date="2021-04" db="EMBL/GenBank/DDBJ databases">
        <authorList>
            <person name="Gilroy R."/>
        </authorList>
    </citation>
    <scope>NUCLEOTIDE SEQUENCE</scope>
    <source>
        <strain evidence="3">ChiHjej11B10-19426</strain>
    </source>
</reference>
<proteinExistence type="inferred from homology"/>
<dbReference type="InterPro" id="IPR011856">
    <property type="entry name" value="tRNA_endonuc-like_dom_sf"/>
</dbReference>
<dbReference type="InterPro" id="IPR011335">
    <property type="entry name" value="Restrct_endonuc-II-like"/>
</dbReference>
<comment type="similarity">
    <text evidence="1 2">Belongs to the UPF0102 family.</text>
</comment>
<dbReference type="AlphaFoldDB" id="A0A9D2DEL0"/>
<evidence type="ECO:0000313" key="3">
    <source>
        <dbReference type="EMBL" id="HIZ15592.1"/>
    </source>
</evidence>
<dbReference type="CDD" id="cd20736">
    <property type="entry name" value="PoNe_Nuclease"/>
    <property type="match status" value="1"/>
</dbReference>
<dbReference type="EMBL" id="DXCC01000022">
    <property type="protein sequence ID" value="HIZ15592.1"/>
    <property type="molecule type" value="Genomic_DNA"/>
</dbReference>
<dbReference type="InterPro" id="IPR003509">
    <property type="entry name" value="UPF0102_YraN-like"/>
</dbReference>
<organism evidence="3 4">
    <name type="scientific">Candidatus Tidjanibacter faecipullorum</name>
    <dbReference type="NCBI Taxonomy" id="2838766"/>
    <lineage>
        <taxon>Bacteria</taxon>
        <taxon>Pseudomonadati</taxon>
        <taxon>Bacteroidota</taxon>
        <taxon>Bacteroidia</taxon>
        <taxon>Bacteroidales</taxon>
        <taxon>Rikenellaceae</taxon>
        <taxon>Tidjanibacter</taxon>
    </lineage>
</organism>
<dbReference type="HAMAP" id="MF_00048">
    <property type="entry name" value="UPF0102"/>
    <property type="match status" value="1"/>
</dbReference>
<comment type="caution">
    <text evidence="3">The sequence shown here is derived from an EMBL/GenBank/DDBJ whole genome shotgun (WGS) entry which is preliminary data.</text>
</comment>